<dbReference type="Proteomes" id="UP001057134">
    <property type="component" value="Chromosome"/>
</dbReference>
<proteinExistence type="predicted"/>
<keyword evidence="3" id="KW-1185">Reference proteome</keyword>
<keyword evidence="1" id="KW-0732">Signal</keyword>
<accession>A0ABY4RW67</accession>
<evidence type="ECO:0000313" key="2">
    <source>
        <dbReference type="EMBL" id="UQZ86493.1"/>
    </source>
</evidence>
<reference evidence="2" key="1">
    <citation type="submission" date="2018-02" db="EMBL/GenBank/DDBJ databases">
        <authorList>
            <person name="Kim S.-K."/>
            <person name="Jung H.-I."/>
            <person name="Lee S.-W."/>
        </authorList>
    </citation>
    <scope>NUCLEOTIDE SEQUENCE</scope>
    <source>
        <strain evidence="2">SK3146</strain>
    </source>
</reference>
<organism evidence="2 3">
    <name type="scientific">Paenibacillus konkukensis</name>
    <dbReference type="NCBI Taxonomy" id="2020716"/>
    <lineage>
        <taxon>Bacteria</taxon>
        <taxon>Bacillati</taxon>
        <taxon>Bacillota</taxon>
        <taxon>Bacilli</taxon>
        <taxon>Bacillales</taxon>
        <taxon>Paenibacillaceae</taxon>
        <taxon>Paenibacillus</taxon>
    </lineage>
</organism>
<dbReference type="RefSeq" id="WP_249862024.1">
    <property type="nucleotide sequence ID" value="NZ_CP027059.1"/>
</dbReference>
<name>A0ABY4RW67_9BACL</name>
<dbReference type="EMBL" id="CP027059">
    <property type="protein sequence ID" value="UQZ86493.1"/>
    <property type="molecule type" value="Genomic_DNA"/>
</dbReference>
<gene>
    <name evidence="2" type="ORF">SK3146_05786</name>
</gene>
<evidence type="ECO:0000313" key="3">
    <source>
        <dbReference type="Proteomes" id="UP001057134"/>
    </source>
</evidence>
<protein>
    <submittedName>
        <fullName evidence="2">Uncharacterized protein</fullName>
    </submittedName>
</protein>
<reference evidence="2" key="2">
    <citation type="journal article" date="2021" name="J Anim Sci Technol">
        <title>Complete genome sequence of Paenibacillus konkukensis sp. nov. SK3146 as a potential probiotic strain.</title>
        <authorList>
            <person name="Jung H.I."/>
            <person name="Park S."/>
            <person name="Niu K.M."/>
            <person name="Lee S.W."/>
            <person name="Kothari D."/>
            <person name="Yi K.J."/>
            <person name="Kim S.K."/>
        </authorList>
    </citation>
    <scope>NUCLEOTIDE SEQUENCE</scope>
    <source>
        <strain evidence="2">SK3146</strain>
    </source>
</reference>
<feature type="chain" id="PRO_5047469126" evidence="1">
    <location>
        <begin position="28"/>
        <end position="605"/>
    </location>
</feature>
<feature type="signal peptide" evidence="1">
    <location>
        <begin position="1"/>
        <end position="27"/>
    </location>
</feature>
<evidence type="ECO:0000256" key="1">
    <source>
        <dbReference type="SAM" id="SignalP"/>
    </source>
</evidence>
<sequence>MKTNWRAAMAATVLSVALIGSSVPAMADDAPAAAVVSSASYSLNESMSAVVKSVSVNRTSGGLQIGALVGLTNNTGAMARVPDYEVRVKTTEGTVYTLQASSANARSLMAQESAELTYMVTVDRPTDAEISELSFVEVDEYTYPKTEKVLLNVPVTSSVWYGTKGELTDPSANIAWGETFSLPSSSSPLRYTPVEMSKQNDTNGYSYLITVLADNQGTGTETVPDFRLDGKTADKTYAGKRVEQEPVTLAAGEKKYVHFSVTLDQDVSLQSLLLMTTEAFVPAGGASSAQGAAGAGAGSAAGGAAAGSAAGASAQTQPGFDVARLIIAAPTPSSPSNTAGDYTIGSPIAVDPLNHLIDSKTEVSLVELHMHENEGEGFKSVVAKFKISNKSDMTVATPAFQTELVGGDGSSYAGTRQSTTAAELMPNLGYVVSYSFMIPASESGETMTMKLLDNVTAAPYSSTIANFNVAVQKDTDDSLMSFYPFNVKLDDWTLSAFTNTAAGGQGLTYSYKLKLWLTVNRLEDVVVDQNFSKFKVELVDSAGRSLGSQTVPFTGDNKLVSGEQTIDLSNIKTDQVSSPITVKLYESIDTPNGEATRLVKTLVQP</sequence>